<comment type="function">
    <text evidence="8">This protein is a component of the acetyl coenzyme A carboxylase complex; first, biotin carboxylase catalyzes the carboxylation of the carrier protein and then the transcarboxylase transfers the carboxyl group to form malonyl-CoA.</text>
</comment>
<evidence type="ECO:0000256" key="3">
    <source>
        <dbReference type="ARBA" id="ARBA00022516"/>
    </source>
</evidence>
<dbReference type="UniPathway" id="UPA00094"/>
<dbReference type="AlphaFoldDB" id="A0A346AZ19"/>
<dbReference type="InterPro" id="IPR011053">
    <property type="entry name" value="Single_hybrid_motif"/>
</dbReference>
<evidence type="ECO:0000256" key="2">
    <source>
        <dbReference type="ARBA" id="ARBA00017562"/>
    </source>
</evidence>
<evidence type="ECO:0000256" key="4">
    <source>
        <dbReference type="ARBA" id="ARBA00022832"/>
    </source>
</evidence>
<evidence type="ECO:0000259" key="9">
    <source>
        <dbReference type="PROSITE" id="PS50968"/>
    </source>
</evidence>
<dbReference type="PANTHER" id="PTHR45266">
    <property type="entry name" value="OXALOACETATE DECARBOXYLASE ALPHA CHAIN"/>
    <property type="match status" value="1"/>
</dbReference>
<gene>
    <name evidence="10" type="primary">accB</name>
    <name evidence="10" type="ORF">DKB62_05780</name>
</gene>
<dbReference type="NCBIfam" id="TIGR00531">
    <property type="entry name" value="BCCP"/>
    <property type="match status" value="1"/>
</dbReference>
<organism evidence="10 11">
    <name type="scientific">Megasphaera stantonii</name>
    <dbReference type="NCBI Taxonomy" id="2144175"/>
    <lineage>
        <taxon>Bacteria</taxon>
        <taxon>Bacillati</taxon>
        <taxon>Bacillota</taxon>
        <taxon>Negativicutes</taxon>
        <taxon>Veillonellales</taxon>
        <taxon>Veillonellaceae</taxon>
        <taxon>Megasphaera</taxon>
    </lineage>
</organism>
<keyword evidence="11" id="KW-1185">Reference proteome</keyword>
<keyword evidence="4 8" id="KW-0276">Fatty acid metabolism</keyword>
<evidence type="ECO:0000256" key="5">
    <source>
        <dbReference type="ARBA" id="ARBA00023098"/>
    </source>
</evidence>
<dbReference type="PRINTS" id="PR01071">
    <property type="entry name" value="ACOABIOTINCC"/>
</dbReference>
<keyword evidence="6 8" id="KW-0275">Fatty acid biosynthesis</keyword>
<sequence>MLSLEEIKELVRILETSSLNKMELAYEDGKVLLEKGGAPVAVAVPQPMMPAVQPAAAPAEAPQPGEHIVEITAPIVGTFYSAPDPKAPPFVKVGSAVTPNTVVCVLEAMKLFTEVEAMVEGEITEVLVKDGEFVEFGQPLFKVKKGHVGA</sequence>
<name>A0A346AZ19_9FIRM</name>
<dbReference type="InterPro" id="IPR000089">
    <property type="entry name" value="Biotin_lipoyl"/>
</dbReference>
<keyword evidence="7 8" id="KW-0092">Biotin</keyword>
<evidence type="ECO:0000256" key="7">
    <source>
        <dbReference type="ARBA" id="ARBA00023267"/>
    </source>
</evidence>
<evidence type="ECO:0000313" key="11">
    <source>
        <dbReference type="Proteomes" id="UP000254337"/>
    </source>
</evidence>
<dbReference type="PROSITE" id="PS00188">
    <property type="entry name" value="BIOTIN"/>
    <property type="match status" value="1"/>
</dbReference>
<dbReference type="Gene3D" id="2.40.50.100">
    <property type="match status" value="1"/>
</dbReference>
<dbReference type="OrthoDB" id="9811735at2"/>
<reference evidence="10 11" key="1">
    <citation type="submission" date="2018-05" db="EMBL/GenBank/DDBJ databases">
        <title>Complete genome sequence of Megasphaera sp. AJH120T, isolated from the ceca of a chicken.</title>
        <authorList>
            <person name="Maki J."/>
            <person name="Looft T."/>
        </authorList>
    </citation>
    <scope>NUCLEOTIDE SEQUENCE [LARGE SCALE GENOMIC DNA]</scope>
    <source>
        <strain evidence="10 11">AJH120</strain>
    </source>
</reference>
<dbReference type="InterPro" id="IPR001882">
    <property type="entry name" value="Biotin_BS"/>
</dbReference>
<keyword evidence="3 8" id="KW-0444">Lipid biosynthesis</keyword>
<dbReference type="InterPro" id="IPR001249">
    <property type="entry name" value="AcCoA_biotinCC"/>
</dbReference>
<dbReference type="GO" id="GO:0009317">
    <property type="term" value="C:acetyl-CoA carboxylase complex"/>
    <property type="evidence" value="ECO:0007669"/>
    <property type="project" value="InterPro"/>
</dbReference>
<evidence type="ECO:0000313" key="10">
    <source>
        <dbReference type="EMBL" id="AXL21112.1"/>
    </source>
</evidence>
<dbReference type="PROSITE" id="PS50968">
    <property type="entry name" value="BIOTINYL_LIPOYL"/>
    <property type="match status" value="1"/>
</dbReference>
<proteinExistence type="predicted"/>
<protein>
    <recommendedName>
        <fullName evidence="2 8">Biotin carboxyl carrier protein of acetyl-CoA carboxylase</fullName>
    </recommendedName>
</protein>
<accession>A0A346AZ19</accession>
<feature type="domain" description="Lipoyl-binding" evidence="9">
    <location>
        <begin position="68"/>
        <end position="144"/>
    </location>
</feature>
<dbReference type="PANTHER" id="PTHR45266:SF3">
    <property type="entry name" value="OXALOACETATE DECARBOXYLASE ALPHA CHAIN"/>
    <property type="match status" value="1"/>
</dbReference>
<comment type="pathway">
    <text evidence="1 8">Lipid metabolism; fatty acid biosynthesis.</text>
</comment>
<dbReference type="Proteomes" id="UP000254337">
    <property type="component" value="Chromosome"/>
</dbReference>
<evidence type="ECO:0000256" key="8">
    <source>
        <dbReference type="RuleBase" id="RU364072"/>
    </source>
</evidence>
<dbReference type="InterPro" id="IPR050709">
    <property type="entry name" value="Biotin_Carboxyl_Carrier/Decarb"/>
</dbReference>
<dbReference type="KEGG" id="meg:DKB62_05780"/>
<evidence type="ECO:0000256" key="6">
    <source>
        <dbReference type="ARBA" id="ARBA00023160"/>
    </source>
</evidence>
<dbReference type="EMBL" id="CP029462">
    <property type="protein sequence ID" value="AXL21112.1"/>
    <property type="molecule type" value="Genomic_DNA"/>
</dbReference>
<keyword evidence="5 8" id="KW-0443">Lipid metabolism</keyword>
<dbReference type="GO" id="GO:0003989">
    <property type="term" value="F:acetyl-CoA carboxylase activity"/>
    <property type="evidence" value="ECO:0007669"/>
    <property type="project" value="InterPro"/>
</dbReference>
<dbReference type="RefSeq" id="WP_095629708.1">
    <property type="nucleotide sequence ID" value="NZ_CP029462.1"/>
</dbReference>
<dbReference type="GO" id="GO:0006633">
    <property type="term" value="P:fatty acid biosynthetic process"/>
    <property type="evidence" value="ECO:0007669"/>
    <property type="project" value="UniProtKB-UniPathway"/>
</dbReference>
<dbReference type="CDD" id="cd06850">
    <property type="entry name" value="biotinyl_domain"/>
    <property type="match status" value="1"/>
</dbReference>
<dbReference type="SUPFAM" id="SSF51230">
    <property type="entry name" value="Single hybrid motif"/>
    <property type="match status" value="1"/>
</dbReference>
<evidence type="ECO:0000256" key="1">
    <source>
        <dbReference type="ARBA" id="ARBA00005194"/>
    </source>
</evidence>
<dbReference type="Pfam" id="PF00364">
    <property type="entry name" value="Biotin_lipoyl"/>
    <property type="match status" value="1"/>
</dbReference>